<reference evidence="3 4" key="1">
    <citation type="submission" date="2006-03" db="EMBL/GenBank/DDBJ databases">
        <title>Complete sequence of Methylobacillus flagellatus KT.</title>
        <authorList>
            <consortium name="US DOE Joint Genome Institute"/>
            <person name="Copeland A."/>
            <person name="Lucas S."/>
            <person name="Lapidus A."/>
            <person name="Barry K."/>
            <person name="Detter J.C."/>
            <person name="Glavina del Rio T."/>
            <person name="Hammon N."/>
            <person name="Israni S."/>
            <person name="Dalin E."/>
            <person name="Tice H."/>
            <person name="Pitluck S."/>
            <person name="Brettin T."/>
            <person name="Bruce D."/>
            <person name="Han C."/>
            <person name="Tapia R."/>
            <person name="Saunders E."/>
            <person name="Gilna P."/>
            <person name="Schmutz J."/>
            <person name="Larimer F."/>
            <person name="Land M."/>
            <person name="Kyrpides N."/>
            <person name="Anderson I."/>
            <person name="Richardson P."/>
        </authorList>
    </citation>
    <scope>NUCLEOTIDE SEQUENCE [LARGE SCALE GENOMIC DNA]</scope>
    <source>
        <strain evidence="4">KT / ATCC 51484 / DSM 6875</strain>
    </source>
</reference>
<dbReference type="Pfam" id="PF07589">
    <property type="entry name" value="PEP-CTERM"/>
    <property type="match status" value="1"/>
</dbReference>
<dbReference type="Proteomes" id="UP000002440">
    <property type="component" value="Chromosome"/>
</dbReference>
<feature type="domain" description="Ice-binding protein C-terminal" evidence="2">
    <location>
        <begin position="222"/>
        <end position="246"/>
    </location>
</feature>
<feature type="chain" id="PRO_5004189966" description="Ice-binding protein C-terminal domain-containing protein" evidence="1">
    <location>
        <begin position="24"/>
        <end position="248"/>
    </location>
</feature>
<dbReference type="EMBL" id="CP000284">
    <property type="protein sequence ID" value="ABE50520.1"/>
    <property type="molecule type" value="Genomic_DNA"/>
</dbReference>
<sequence>MHFTYTKSILALSLLAATSIAQAATETSEYFTDVAGSASTDGFNQLIASRLGSGATGIAAVTTGVVSNAPAGDAVLTRTSGTAYPAGFGLYEWQGPYSTFTISDETLISDLGSIVFQSHVNPGGNYELGGAGGIDAAISEVFLSFNGGNQLLAATSFSLTNAIDNPGSPFYNPDSPILEAAIGYFTWDLSGISDPITSYSISFGTHAHSSIIAFQVDQIAAAVPEPSAYALMLGGLALVGFAARRKKA</sequence>
<evidence type="ECO:0000313" key="3">
    <source>
        <dbReference type="EMBL" id="ABE50520.1"/>
    </source>
</evidence>
<dbReference type="eggNOG" id="ENOG503391E">
    <property type="taxonomic scope" value="Bacteria"/>
</dbReference>
<dbReference type="NCBIfam" id="TIGR02595">
    <property type="entry name" value="PEP_CTERM"/>
    <property type="match status" value="1"/>
</dbReference>
<accession>Q1GZ17</accession>
<dbReference type="OrthoDB" id="8536938at2"/>
<proteinExistence type="predicted"/>
<dbReference type="InterPro" id="IPR013424">
    <property type="entry name" value="Ice-binding_C"/>
</dbReference>
<keyword evidence="1" id="KW-0732">Signal</keyword>
<keyword evidence="4" id="KW-1185">Reference proteome</keyword>
<dbReference type="HOGENOM" id="CLU_1271065_0_0_4"/>
<dbReference type="RefSeq" id="WP_011480474.1">
    <property type="nucleotide sequence ID" value="NC_007947.1"/>
</dbReference>
<evidence type="ECO:0000313" key="4">
    <source>
        <dbReference type="Proteomes" id="UP000002440"/>
    </source>
</evidence>
<evidence type="ECO:0000256" key="1">
    <source>
        <dbReference type="SAM" id="SignalP"/>
    </source>
</evidence>
<gene>
    <name evidence="3" type="ordered locus">Mfla_2253</name>
</gene>
<dbReference type="AlphaFoldDB" id="Q1GZ17"/>
<name>Q1GZ17_METFK</name>
<organism evidence="3 4">
    <name type="scientific">Methylobacillus flagellatus (strain ATCC 51484 / DSM 6875 / VKM B-1610 / KT)</name>
    <dbReference type="NCBI Taxonomy" id="265072"/>
    <lineage>
        <taxon>Bacteria</taxon>
        <taxon>Pseudomonadati</taxon>
        <taxon>Pseudomonadota</taxon>
        <taxon>Betaproteobacteria</taxon>
        <taxon>Nitrosomonadales</taxon>
        <taxon>Methylophilaceae</taxon>
        <taxon>Methylobacillus</taxon>
    </lineage>
</organism>
<protein>
    <recommendedName>
        <fullName evidence="2">Ice-binding protein C-terminal domain-containing protein</fullName>
    </recommendedName>
</protein>
<dbReference type="STRING" id="265072.Mfla_2253"/>
<evidence type="ECO:0000259" key="2">
    <source>
        <dbReference type="Pfam" id="PF07589"/>
    </source>
</evidence>
<dbReference type="KEGG" id="mfa:Mfla_2253"/>
<feature type="signal peptide" evidence="1">
    <location>
        <begin position="1"/>
        <end position="23"/>
    </location>
</feature>